<dbReference type="InterPro" id="IPR003339">
    <property type="entry name" value="ABC/ECF_trnsptr_transmembrane"/>
</dbReference>
<protein>
    <submittedName>
        <fullName evidence="7">Cobalt transport protein</fullName>
    </submittedName>
</protein>
<evidence type="ECO:0000256" key="3">
    <source>
        <dbReference type="ARBA" id="ARBA00022692"/>
    </source>
</evidence>
<dbReference type="eggNOG" id="COG0619">
    <property type="taxonomic scope" value="Bacteria"/>
</dbReference>
<reference evidence="7 8" key="1">
    <citation type="submission" date="2013-06" db="EMBL/GenBank/DDBJ databases">
        <authorList>
            <person name="Weinstock G."/>
            <person name="Sodergren E."/>
            <person name="Clifton S."/>
            <person name="Fulton L."/>
            <person name="Fulton B."/>
            <person name="Courtney L."/>
            <person name="Fronick C."/>
            <person name="Harrison M."/>
            <person name="Strong C."/>
            <person name="Farmer C."/>
            <person name="Delahaunty K."/>
            <person name="Markovic C."/>
            <person name="Hall O."/>
            <person name="Minx P."/>
            <person name="Tomlinson C."/>
            <person name="Mitreva M."/>
            <person name="Nelson J."/>
            <person name="Hou S."/>
            <person name="Wollam A."/>
            <person name="Pepin K.H."/>
            <person name="Johnson M."/>
            <person name="Bhonagiri V."/>
            <person name="Nash W.E."/>
            <person name="Warren W."/>
            <person name="Chinwalla A."/>
            <person name="Mardis E.R."/>
            <person name="Wilson R.K."/>
        </authorList>
    </citation>
    <scope>NUCLEOTIDE SEQUENCE [LARGE SCALE GENOMIC DNA]</scope>
    <source>
        <strain evidence="7 8">ATCC 51271</strain>
    </source>
</reference>
<proteinExistence type="predicted"/>
<organism evidence="7 8">
    <name type="scientific">Catonella morbi ATCC 51271</name>
    <dbReference type="NCBI Taxonomy" id="592026"/>
    <lineage>
        <taxon>Bacteria</taxon>
        <taxon>Bacillati</taxon>
        <taxon>Bacillota</taxon>
        <taxon>Clostridia</taxon>
        <taxon>Lachnospirales</taxon>
        <taxon>Lachnospiraceae</taxon>
        <taxon>Catonella</taxon>
    </lineage>
</organism>
<evidence type="ECO:0000256" key="6">
    <source>
        <dbReference type="SAM" id="Phobius"/>
    </source>
</evidence>
<dbReference type="HOGENOM" id="CLU_076847_2_0_9"/>
<keyword evidence="2" id="KW-1003">Cell membrane</keyword>
<evidence type="ECO:0000313" key="8">
    <source>
        <dbReference type="Proteomes" id="UP000018227"/>
    </source>
</evidence>
<keyword evidence="5 6" id="KW-0472">Membrane</keyword>
<feature type="transmembrane region" description="Helical" evidence="6">
    <location>
        <begin position="51"/>
        <end position="74"/>
    </location>
</feature>
<dbReference type="STRING" id="592026.GCWU0000282_001744"/>
<comment type="subcellular location">
    <subcellularLocation>
        <location evidence="1">Membrane</location>
        <topology evidence="1">Multi-pass membrane protein</topology>
    </subcellularLocation>
</comment>
<feature type="transmembrane region" description="Helical" evidence="6">
    <location>
        <begin position="124"/>
        <end position="145"/>
    </location>
</feature>
<evidence type="ECO:0000256" key="5">
    <source>
        <dbReference type="ARBA" id="ARBA00023136"/>
    </source>
</evidence>
<name>V2XL18_9FIRM</name>
<evidence type="ECO:0000313" key="7">
    <source>
        <dbReference type="EMBL" id="ESL02874.1"/>
    </source>
</evidence>
<evidence type="ECO:0000256" key="4">
    <source>
        <dbReference type="ARBA" id="ARBA00022989"/>
    </source>
</evidence>
<keyword evidence="8" id="KW-1185">Reference proteome</keyword>
<dbReference type="InterPro" id="IPR051611">
    <property type="entry name" value="ECF_transporter_component"/>
</dbReference>
<dbReference type="GO" id="GO:0005886">
    <property type="term" value="C:plasma membrane"/>
    <property type="evidence" value="ECO:0007669"/>
    <property type="project" value="UniProtKB-ARBA"/>
</dbReference>
<feature type="transmembrane region" description="Helical" evidence="6">
    <location>
        <begin position="86"/>
        <end position="112"/>
    </location>
</feature>
<accession>V2XL18</accession>
<feature type="transmembrane region" description="Helical" evidence="6">
    <location>
        <begin position="222"/>
        <end position="242"/>
    </location>
</feature>
<dbReference type="PANTHER" id="PTHR34857:SF2">
    <property type="entry name" value="SLL0384 PROTEIN"/>
    <property type="match status" value="1"/>
</dbReference>
<dbReference type="OrthoDB" id="3730291at2"/>
<sequence>MNTYVYGDDGKALIRLDPRAKLFIFFISGAVSLNCYKAVPSIIYGTVLCTVLALCGEKLFALKAYALLAVVIYFRYMMGMNLNGSGILGMLCMSLSSIVIFSFPVMLSFVLVMRTTRISQFMAAFRAMHLPLKVIIPLAVVFRFVPSVSDEWNGIRKAMAFRGISMEPADIIKSPLKTIEYVLIPLLFSCISVMEEMAAAALARGIESEGKRSSFEKVKLGVMDYLIMAVFTGLLIYIIQVAKV</sequence>
<evidence type="ECO:0000256" key="2">
    <source>
        <dbReference type="ARBA" id="ARBA00022475"/>
    </source>
</evidence>
<gene>
    <name evidence="7" type="ORF">GCWU0000282_001744</name>
</gene>
<dbReference type="EMBL" id="ACIL03000013">
    <property type="protein sequence ID" value="ESL02874.1"/>
    <property type="molecule type" value="Genomic_DNA"/>
</dbReference>
<dbReference type="PANTHER" id="PTHR34857">
    <property type="entry name" value="SLL0384 PROTEIN"/>
    <property type="match status" value="1"/>
</dbReference>
<comment type="caution">
    <text evidence="7">The sequence shown here is derived from an EMBL/GenBank/DDBJ whole genome shotgun (WGS) entry which is preliminary data.</text>
</comment>
<dbReference type="CDD" id="cd16914">
    <property type="entry name" value="EcfT"/>
    <property type="match status" value="1"/>
</dbReference>
<dbReference type="AlphaFoldDB" id="V2XL18"/>
<feature type="transmembrane region" description="Helical" evidence="6">
    <location>
        <begin position="20"/>
        <end position="39"/>
    </location>
</feature>
<dbReference type="RefSeq" id="WP_023354616.1">
    <property type="nucleotide sequence ID" value="NZ_KI535368.1"/>
</dbReference>
<evidence type="ECO:0000256" key="1">
    <source>
        <dbReference type="ARBA" id="ARBA00004141"/>
    </source>
</evidence>
<keyword evidence="3 6" id="KW-0812">Transmembrane</keyword>
<dbReference type="Pfam" id="PF02361">
    <property type="entry name" value="CbiQ"/>
    <property type="match status" value="1"/>
</dbReference>
<keyword evidence="4 6" id="KW-1133">Transmembrane helix</keyword>
<dbReference type="Proteomes" id="UP000018227">
    <property type="component" value="Unassembled WGS sequence"/>
</dbReference>